<name>A0AA88DPT9_FICCA</name>
<gene>
    <name evidence="1" type="ORF">TIFTF001_028376</name>
</gene>
<accession>A0AA88DPT9</accession>
<reference evidence="1" key="1">
    <citation type="submission" date="2023-07" db="EMBL/GenBank/DDBJ databases">
        <title>draft genome sequence of fig (Ficus carica).</title>
        <authorList>
            <person name="Takahashi T."/>
            <person name="Nishimura K."/>
        </authorList>
    </citation>
    <scope>NUCLEOTIDE SEQUENCE</scope>
</reference>
<dbReference type="AlphaFoldDB" id="A0AA88DPT9"/>
<dbReference type="EMBL" id="BTGU01000085">
    <property type="protein sequence ID" value="GMN59274.1"/>
    <property type="molecule type" value="Genomic_DNA"/>
</dbReference>
<proteinExistence type="predicted"/>
<keyword evidence="2" id="KW-1185">Reference proteome</keyword>
<comment type="caution">
    <text evidence="1">The sequence shown here is derived from an EMBL/GenBank/DDBJ whole genome shotgun (WGS) entry which is preliminary data.</text>
</comment>
<evidence type="ECO:0000313" key="1">
    <source>
        <dbReference type="EMBL" id="GMN59274.1"/>
    </source>
</evidence>
<dbReference type="Gramene" id="FCD_00025503-RA">
    <property type="protein sequence ID" value="FCD_00025503-RA:cds"/>
    <property type="gene ID" value="FCD_00025503"/>
</dbReference>
<evidence type="ECO:0000313" key="2">
    <source>
        <dbReference type="Proteomes" id="UP001187192"/>
    </source>
</evidence>
<sequence>MQPIPKAFAVRDFRRMNPVVPAVLSRNGAVLLPKRMPARAKSKYYSSFLIAQERDRRLSRRFGAQQTFLCTADFSPHLLHFYFLYSLSEIATPFCCFWHSTWDEKHGPSSCKLFSSSTS</sequence>
<dbReference type="Proteomes" id="UP001187192">
    <property type="component" value="Unassembled WGS sequence"/>
</dbReference>
<organism evidence="1 2">
    <name type="scientific">Ficus carica</name>
    <name type="common">Common fig</name>
    <dbReference type="NCBI Taxonomy" id="3494"/>
    <lineage>
        <taxon>Eukaryota</taxon>
        <taxon>Viridiplantae</taxon>
        <taxon>Streptophyta</taxon>
        <taxon>Embryophyta</taxon>
        <taxon>Tracheophyta</taxon>
        <taxon>Spermatophyta</taxon>
        <taxon>Magnoliopsida</taxon>
        <taxon>eudicotyledons</taxon>
        <taxon>Gunneridae</taxon>
        <taxon>Pentapetalae</taxon>
        <taxon>rosids</taxon>
        <taxon>fabids</taxon>
        <taxon>Rosales</taxon>
        <taxon>Moraceae</taxon>
        <taxon>Ficeae</taxon>
        <taxon>Ficus</taxon>
    </lineage>
</organism>
<protein>
    <submittedName>
        <fullName evidence="1">Uncharacterized protein</fullName>
    </submittedName>
</protein>